<dbReference type="EMBL" id="PVTF01000002">
    <property type="protein sequence ID" value="PRY44501.1"/>
    <property type="molecule type" value="Genomic_DNA"/>
</dbReference>
<comment type="caution">
    <text evidence="1">The sequence shown here is derived from an EMBL/GenBank/DDBJ whole genome shotgun (WGS) entry which is preliminary data.</text>
</comment>
<name>A0A2T0TFT5_9PSEU</name>
<proteinExistence type="predicted"/>
<protein>
    <recommendedName>
        <fullName evidence="3">Preprotein translocase subunit SecD</fullName>
    </recommendedName>
</protein>
<evidence type="ECO:0008006" key="3">
    <source>
        <dbReference type="Google" id="ProtNLM"/>
    </source>
</evidence>
<sequence>MTEPVRPEDVLPDGVDFGVLNGVEVRKGSVAAFVANAKRLDDLRPGSPEHDGVLAELRRLVPALRAVGVLDVFAPRSAALADVIAGE</sequence>
<evidence type="ECO:0000313" key="2">
    <source>
        <dbReference type="Proteomes" id="UP000239494"/>
    </source>
</evidence>
<organism evidence="1 2">
    <name type="scientific">Umezawaea tangerina</name>
    <dbReference type="NCBI Taxonomy" id="84725"/>
    <lineage>
        <taxon>Bacteria</taxon>
        <taxon>Bacillati</taxon>
        <taxon>Actinomycetota</taxon>
        <taxon>Actinomycetes</taxon>
        <taxon>Pseudonocardiales</taxon>
        <taxon>Pseudonocardiaceae</taxon>
        <taxon>Umezawaea</taxon>
    </lineage>
</organism>
<dbReference type="RefSeq" id="WP_106186122.1">
    <property type="nucleotide sequence ID" value="NZ_PVTF01000002.1"/>
</dbReference>
<dbReference type="OrthoDB" id="1453999at2"/>
<dbReference type="AlphaFoldDB" id="A0A2T0TFT5"/>
<dbReference type="Proteomes" id="UP000239494">
    <property type="component" value="Unassembled WGS sequence"/>
</dbReference>
<gene>
    <name evidence="1" type="ORF">CLV43_10266</name>
</gene>
<evidence type="ECO:0000313" key="1">
    <source>
        <dbReference type="EMBL" id="PRY44501.1"/>
    </source>
</evidence>
<reference evidence="1 2" key="1">
    <citation type="submission" date="2018-03" db="EMBL/GenBank/DDBJ databases">
        <title>Genomic Encyclopedia of Archaeal and Bacterial Type Strains, Phase II (KMG-II): from individual species to whole genera.</title>
        <authorList>
            <person name="Goeker M."/>
        </authorList>
    </citation>
    <scope>NUCLEOTIDE SEQUENCE [LARGE SCALE GENOMIC DNA]</scope>
    <source>
        <strain evidence="1 2">DSM 44720</strain>
    </source>
</reference>
<accession>A0A2T0TFT5</accession>
<keyword evidence="2" id="KW-1185">Reference proteome</keyword>